<evidence type="ECO:0000256" key="3">
    <source>
        <dbReference type="ARBA" id="ARBA00006742"/>
    </source>
</evidence>
<organism evidence="14 15">
    <name type="scientific">Paenirhodobacter enshiensis</name>
    <dbReference type="NCBI Taxonomy" id="1105367"/>
    <lineage>
        <taxon>Bacteria</taxon>
        <taxon>Pseudomonadati</taxon>
        <taxon>Pseudomonadota</taxon>
        <taxon>Alphaproteobacteria</taxon>
        <taxon>Rhodobacterales</taxon>
        <taxon>Rhodobacter group</taxon>
        <taxon>Paenirhodobacter</taxon>
    </lineage>
</organism>
<protein>
    <recommendedName>
        <fullName evidence="5">Sec translocon accessory complex subunit YajC</fullName>
    </recommendedName>
</protein>
<dbReference type="GO" id="GO:0015031">
    <property type="term" value="P:protein transport"/>
    <property type="evidence" value="ECO:0007669"/>
    <property type="project" value="UniProtKB-KW"/>
</dbReference>
<evidence type="ECO:0000256" key="4">
    <source>
        <dbReference type="ARBA" id="ARBA00011718"/>
    </source>
</evidence>
<dbReference type="SMART" id="SM01323">
    <property type="entry name" value="YajC"/>
    <property type="match status" value="1"/>
</dbReference>
<evidence type="ECO:0000313" key="14">
    <source>
        <dbReference type="EMBL" id="KFI27038.1"/>
    </source>
</evidence>
<feature type="transmembrane region" description="Helical" evidence="13">
    <location>
        <begin position="20"/>
        <end position="39"/>
    </location>
</feature>
<evidence type="ECO:0000256" key="9">
    <source>
        <dbReference type="ARBA" id="ARBA00022927"/>
    </source>
</evidence>
<evidence type="ECO:0000256" key="10">
    <source>
        <dbReference type="ARBA" id="ARBA00022989"/>
    </source>
</evidence>
<evidence type="ECO:0000256" key="8">
    <source>
        <dbReference type="ARBA" id="ARBA00022692"/>
    </source>
</evidence>
<dbReference type="RefSeq" id="WP_036636914.1">
    <property type="nucleotide sequence ID" value="NZ_CAXYYU010000039.1"/>
</dbReference>
<evidence type="ECO:0000256" key="13">
    <source>
        <dbReference type="SAM" id="Phobius"/>
    </source>
</evidence>
<keyword evidence="10 13" id="KW-1133">Transmembrane helix</keyword>
<proteinExistence type="inferred from homology"/>
<keyword evidence="6" id="KW-0813">Transport</keyword>
<dbReference type="PRINTS" id="PR01853">
    <property type="entry name" value="YAJCTRNLCASE"/>
</dbReference>
<comment type="similarity">
    <text evidence="3">Belongs to the YajC family.</text>
</comment>
<keyword evidence="15" id="KW-1185">Reference proteome</keyword>
<gene>
    <name evidence="14" type="ORF">CG50_00450</name>
</gene>
<evidence type="ECO:0000256" key="2">
    <source>
        <dbReference type="ARBA" id="ARBA00004162"/>
    </source>
</evidence>
<reference evidence="14 15" key="1">
    <citation type="submission" date="2014-03" db="EMBL/GenBank/DDBJ databases">
        <title>Genome of Paenirhodobacter enshiensis DW2-9.</title>
        <authorList>
            <person name="Wang D."/>
            <person name="Wang G."/>
        </authorList>
    </citation>
    <scope>NUCLEOTIDE SEQUENCE [LARGE SCALE GENOMIC DNA]</scope>
    <source>
        <strain evidence="14 15">DW2-9</strain>
    </source>
</reference>
<dbReference type="InterPro" id="IPR003849">
    <property type="entry name" value="Preprotein_translocase_YajC"/>
</dbReference>
<keyword evidence="9" id="KW-0653">Protein transport</keyword>
<name>A0A086XYD8_9RHOB</name>
<dbReference type="NCBIfam" id="TIGR00739">
    <property type="entry name" value="yajC"/>
    <property type="match status" value="1"/>
</dbReference>
<evidence type="ECO:0000256" key="12">
    <source>
        <dbReference type="ARBA" id="ARBA00023136"/>
    </source>
</evidence>
<dbReference type="EMBL" id="JFZB01000011">
    <property type="protein sequence ID" value="KFI27038.1"/>
    <property type="molecule type" value="Genomic_DNA"/>
</dbReference>
<comment type="subunit">
    <text evidence="4">Part of the SecDF-YidC-YajC translocase complex. The SecDF-YidC-YajC translocase forms a supercomplex with SecYEG, called the holo-translocon (HTL).</text>
</comment>
<keyword evidence="7" id="KW-1003">Cell membrane</keyword>
<accession>A0A086XYD8</accession>
<dbReference type="eggNOG" id="COG1862">
    <property type="taxonomic scope" value="Bacteria"/>
</dbReference>
<comment type="subcellular location">
    <subcellularLocation>
        <location evidence="2">Cell membrane</location>
        <topology evidence="2">Single-pass membrane protein</topology>
    </subcellularLocation>
</comment>
<evidence type="ECO:0000256" key="11">
    <source>
        <dbReference type="ARBA" id="ARBA00023010"/>
    </source>
</evidence>
<dbReference type="Pfam" id="PF02699">
    <property type="entry name" value="YajC"/>
    <property type="match status" value="1"/>
</dbReference>
<keyword evidence="8 13" id="KW-0812">Transmembrane</keyword>
<keyword evidence="12 13" id="KW-0472">Membrane</keyword>
<evidence type="ECO:0000256" key="7">
    <source>
        <dbReference type="ARBA" id="ARBA00022475"/>
    </source>
</evidence>
<evidence type="ECO:0000256" key="6">
    <source>
        <dbReference type="ARBA" id="ARBA00022448"/>
    </source>
</evidence>
<sequence length="115" mass="12327">MFVTPAFAQAAGSAGASGGSALMQFLPLIFIFVIMYFLLIRPQQKKMKETRAMIEAIRRGDMVVTQGGIIGKVTHVKEDGSNEVEVEISQGVKVRVVKSSISQVVSKTEPAASAN</sequence>
<dbReference type="PANTHER" id="PTHR33909:SF1">
    <property type="entry name" value="SEC TRANSLOCON ACCESSORY COMPLEX SUBUNIT YAJC"/>
    <property type="match status" value="1"/>
</dbReference>
<dbReference type="STRING" id="1105367.CG50_00450"/>
<evidence type="ECO:0000256" key="5">
    <source>
        <dbReference type="ARBA" id="ARBA00014962"/>
    </source>
</evidence>
<dbReference type="AlphaFoldDB" id="A0A086XYD8"/>
<dbReference type="OrthoDB" id="9811406at2"/>
<dbReference type="GO" id="GO:0005886">
    <property type="term" value="C:plasma membrane"/>
    <property type="evidence" value="ECO:0007669"/>
    <property type="project" value="UniProtKB-SubCell"/>
</dbReference>
<evidence type="ECO:0000256" key="1">
    <source>
        <dbReference type="ARBA" id="ARBA00002061"/>
    </source>
</evidence>
<dbReference type="Proteomes" id="UP000028824">
    <property type="component" value="Unassembled WGS sequence"/>
</dbReference>
<evidence type="ECO:0000313" key="15">
    <source>
        <dbReference type="Proteomes" id="UP000028824"/>
    </source>
</evidence>
<comment type="caution">
    <text evidence="14">The sequence shown here is derived from an EMBL/GenBank/DDBJ whole genome shotgun (WGS) entry which is preliminary data.</text>
</comment>
<comment type="function">
    <text evidence="1">The SecYEG-SecDF-YajC-YidC holo-translocon (HTL) protein secretase/insertase is a supercomplex required for protein secretion, insertion of proteins into membranes, and assembly of membrane protein complexes. While the SecYEG complex is essential for assembly of a number of proteins and complexes, the SecDF-YajC-YidC subcomplex facilitates these functions.</text>
</comment>
<keyword evidence="11" id="KW-0811">Translocation</keyword>
<dbReference type="PANTHER" id="PTHR33909">
    <property type="entry name" value="SEC TRANSLOCON ACCESSORY COMPLEX SUBUNIT YAJC"/>
    <property type="match status" value="1"/>
</dbReference>